<dbReference type="InterPro" id="IPR051556">
    <property type="entry name" value="N-term/lysine_N-AcTrnsfr"/>
</dbReference>
<accession>A0ABM8II51</accession>
<feature type="domain" description="N-acetyltransferase" evidence="3">
    <location>
        <begin position="1"/>
        <end position="156"/>
    </location>
</feature>
<dbReference type="PROSITE" id="PS51186">
    <property type="entry name" value="GNAT"/>
    <property type="match status" value="1"/>
</dbReference>
<dbReference type="PANTHER" id="PTHR42919:SF8">
    <property type="entry name" value="N-ALPHA-ACETYLTRANSFERASE 50"/>
    <property type="match status" value="1"/>
</dbReference>
<dbReference type="Proteomes" id="UP001432099">
    <property type="component" value="Chromosome"/>
</dbReference>
<keyword evidence="1" id="KW-0808">Transferase</keyword>
<dbReference type="CDD" id="cd04301">
    <property type="entry name" value="NAT_SF"/>
    <property type="match status" value="1"/>
</dbReference>
<dbReference type="InterPro" id="IPR016181">
    <property type="entry name" value="Acyl_CoA_acyltransferase"/>
</dbReference>
<dbReference type="SUPFAM" id="SSF55729">
    <property type="entry name" value="Acyl-CoA N-acyltransferases (Nat)"/>
    <property type="match status" value="1"/>
</dbReference>
<dbReference type="EMBL" id="AP028127">
    <property type="protein sequence ID" value="BEH90914.1"/>
    <property type="molecule type" value="Genomic_DNA"/>
</dbReference>
<organism evidence="4 5">
    <name type="scientific">Turicibacter faecis</name>
    <dbReference type="NCBI Taxonomy" id="2963365"/>
    <lineage>
        <taxon>Bacteria</taxon>
        <taxon>Bacillati</taxon>
        <taxon>Bacillota</taxon>
        <taxon>Erysipelotrichia</taxon>
        <taxon>Erysipelotrichales</taxon>
        <taxon>Turicibacteraceae</taxon>
        <taxon>Turicibacter</taxon>
    </lineage>
</organism>
<keyword evidence="2" id="KW-0012">Acyltransferase</keyword>
<keyword evidence="5" id="KW-1185">Reference proteome</keyword>
<evidence type="ECO:0000313" key="4">
    <source>
        <dbReference type="EMBL" id="BEH90914.1"/>
    </source>
</evidence>
<evidence type="ECO:0000313" key="5">
    <source>
        <dbReference type="Proteomes" id="UP001432099"/>
    </source>
</evidence>
<sequence length="174" mass="19661">MIRKVQTDEYGLLTDFLYEAIFIKEGDVPPDRAIVYEPELSLYVDKFGESSDDEALCYVLNGEVVGAIWVRIMEDYGHIDNQTPSLAMSVLKPYRHQGIGHQLLQAMLDLLAKKGYTGVSLSVSKENTVAIHLYQKLGFITLQERKEDLLMMCYLGSLRHVGQSLIGIVAIPHW</sequence>
<reference evidence="4" key="1">
    <citation type="journal article" date="2024" name="Int. J. Syst. Evol. Microbiol.">
        <title>Turicibacter faecis sp. nov., isolated from faeces of heart failure mouse model.</title>
        <authorList>
            <person name="Imamura Y."/>
            <person name="Motooka D."/>
            <person name="Nakajima Y."/>
            <person name="Ito S."/>
            <person name="Kitakaze M."/>
            <person name="Iida T."/>
            <person name="Nakamura S."/>
        </authorList>
    </citation>
    <scope>NUCLEOTIDE SEQUENCE</scope>
    <source>
        <strain evidence="4">TC023</strain>
    </source>
</reference>
<evidence type="ECO:0000256" key="2">
    <source>
        <dbReference type="ARBA" id="ARBA00023315"/>
    </source>
</evidence>
<evidence type="ECO:0000259" key="3">
    <source>
        <dbReference type="PROSITE" id="PS51186"/>
    </source>
</evidence>
<gene>
    <name evidence="4" type="ORF">T23_10160</name>
</gene>
<dbReference type="Pfam" id="PF00583">
    <property type="entry name" value="Acetyltransf_1"/>
    <property type="match status" value="1"/>
</dbReference>
<protein>
    <submittedName>
        <fullName evidence="4">N-acetyltransferase</fullName>
    </submittedName>
</protein>
<dbReference type="RefSeq" id="WP_161831330.1">
    <property type="nucleotide sequence ID" value="NZ_AP028127.1"/>
</dbReference>
<dbReference type="InterPro" id="IPR000182">
    <property type="entry name" value="GNAT_dom"/>
</dbReference>
<proteinExistence type="predicted"/>
<evidence type="ECO:0000256" key="1">
    <source>
        <dbReference type="ARBA" id="ARBA00022679"/>
    </source>
</evidence>
<dbReference type="PANTHER" id="PTHR42919">
    <property type="entry name" value="N-ALPHA-ACETYLTRANSFERASE"/>
    <property type="match status" value="1"/>
</dbReference>
<name>A0ABM8II51_9FIRM</name>
<dbReference type="Gene3D" id="3.40.630.30">
    <property type="match status" value="1"/>
</dbReference>